<evidence type="ECO:0000256" key="1">
    <source>
        <dbReference type="ARBA" id="ARBA00022679"/>
    </source>
</evidence>
<dbReference type="GO" id="GO:0070204">
    <property type="term" value="F:2-succinyl-5-enolpyruvyl-6-hydroxy-3-cyclohexene-1-carboxylic-acid synthase activity"/>
    <property type="evidence" value="ECO:0007669"/>
    <property type="project" value="UniProtKB-EC"/>
</dbReference>
<reference evidence="9 10" key="1">
    <citation type="submission" date="2023-05" db="EMBL/GenBank/DDBJ databases">
        <title>Gordonibacter KGMB12511T sp. nov., isolated from faeces of healthy Korean.</title>
        <authorList>
            <person name="Kim H.S."/>
            <person name="Kim J.-S."/>
            <person name="Suh M.K."/>
            <person name="Eom M.K."/>
            <person name="Do H.E."/>
            <person name="Lee J.-S."/>
        </authorList>
    </citation>
    <scope>NUCLEOTIDE SEQUENCE [LARGE SCALE GENOMIC DNA]</scope>
    <source>
        <strain evidence="9 10">KGMB12511</strain>
    </source>
</reference>
<dbReference type="InterPro" id="IPR011766">
    <property type="entry name" value="TPP_enzyme_TPP-bd"/>
</dbReference>
<organism evidence="9 10">
    <name type="scientific">Gordonibacter faecis</name>
    <dbReference type="NCBI Taxonomy" id="3047475"/>
    <lineage>
        <taxon>Bacteria</taxon>
        <taxon>Bacillati</taxon>
        <taxon>Actinomycetota</taxon>
        <taxon>Coriobacteriia</taxon>
        <taxon>Eggerthellales</taxon>
        <taxon>Eggerthellaceae</taxon>
        <taxon>Gordonibacter</taxon>
    </lineage>
</organism>
<comment type="function">
    <text evidence="6">Catalyzes the thiamine diphosphate-dependent decarboxylation of 2-oxoglutarate and the subsequent addition of the resulting succinic semialdehyde-thiamine pyrophosphate anion to isochorismate to yield 2-succinyl-5-enolpyruvyl-6-hydroxy-3-cyclohexene-1-carboxylate (SEPHCHC).</text>
</comment>
<dbReference type="PANTHER" id="PTHR42916:SF1">
    <property type="entry name" value="PROTEIN PHYLLO, CHLOROPLASTIC"/>
    <property type="match status" value="1"/>
</dbReference>
<dbReference type="InterPro" id="IPR012001">
    <property type="entry name" value="Thiamin_PyroP_enz_TPP-bd_dom"/>
</dbReference>
<evidence type="ECO:0000256" key="3">
    <source>
        <dbReference type="ARBA" id="ARBA00022842"/>
    </source>
</evidence>
<dbReference type="RefSeq" id="WP_283831484.1">
    <property type="nucleotide sequence ID" value="NZ_JASJEU010000008.1"/>
</dbReference>
<dbReference type="EC" id="2.2.1.9" evidence="6"/>
<proteinExistence type="inferred from homology"/>
<keyword evidence="10" id="KW-1185">Reference proteome</keyword>
<comment type="pathway">
    <text evidence="6">Quinol/quinone metabolism; 1,4-dihydroxy-2-naphthoate biosynthesis; 1,4-dihydroxy-2-naphthoate from chorismate: step 2/7.</text>
</comment>
<dbReference type="CDD" id="cd07037">
    <property type="entry name" value="TPP_PYR_MenD"/>
    <property type="match status" value="1"/>
</dbReference>
<keyword evidence="4 6" id="KW-0786">Thiamine pyrophosphate</keyword>
<comment type="catalytic activity">
    <reaction evidence="6">
        <text>isochorismate + 2-oxoglutarate + H(+) = 5-enolpyruvoyl-6-hydroxy-2-succinyl-cyclohex-3-ene-1-carboxylate + CO2</text>
        <dbReference type="Rhea" id="RHEA:25593"/>
        <dbReference type="ChEBI" id="CHEBI:15378"/>
        <dbReference type="ChEBI" id="CHEBI:16526"/>
        <dbReference type="ChEBI" id="CHEBI:16810"/>
        <dbReference type="ChEBI" id="CHEBI:29780"/>
        <dbReference type="ChEBI" id="CHEBI:58818"/>
        <dbReference type="EC" id="2.2.1.9"/>
    </reaction>
</comment>
<dbReference type="Pfam" id="PF02775">
    <property type="entry name" value="TPP_enzyme_C"/>
    <property type="match status" value="1"/>
</dbReference>
<name>A0ABT7DKT0_9ACTN</name>
<keyword evidence="1 6" id="KW-0808">Transferase</keyword>
<evidence type="ECO:0000256" key="2">
    <source>
        <dbReference type="ARBA" id="ARBA00022723"/>
    </source>
</evidence>
<dbReference type="Gene3D" id="3.40.50.970">
    <property type="match status" value="2"/>
</dbReference>
<dbReference type="HAMAP" id="MF_01659">
    <property type="entry name" value="MenD"/>
    <property type="match status" value="1"/>
</dbReference>
<dbReference type="SUPFAM" id="SSF52518">
    <property type="entry name" value="Thiamin diphosphate-binding fold (THDP-binding)"/>
    <property type="match status" value="2"/>
</dbReference>
<comment type="cofactor">
    <cofactor evidence="6">
        <name>thiamine diphosphate</name>
        <dbReference type="ChEBI" id="CHEBI:58937"/>
    </cofactor>
    <text evidence="6">Binds 1 thiamine pyrophosphate per subunit.</text>
</comment>
<feature type="domain" description="Thiamine pyrophosphate enzyme TPP-binding" evidence="7">
    <location>
        <begin position="459"/>
        <end position="583"/>
    </location>
</feature>
<dbReference type="NCBIfam" id="TIGR00173">
    <property type="entry name" value="menD"/>
    <property type="match status" value="1"/>
</dbReference>
<evidence type="ECO:0000259" key="8">
    <source>
        <dbReference type="Pfam" id="PF02776"/>
    </source>
</evidence>
<dbReference type="Pfam" id="PF02776">
    <property type="entry name" value="TPP_enzyme_N"/>
    <property type="match status" value="1"/>
</dbReference>
<dbReference type="CDD" id="cd02009">
    <property type="entry name" value="TPP_SHCHC_synthase"/>
    <property type="match status" value="1"/>
</dbReference>
<evidence type="ECO:0000256" key="6">
    <source>
        <dbReference type="HAMAP-Rule" id="MF_01659"/>
    </source>
</evidence>
<dbReference type="InterPro" id="IPR004433">
    <property type="entry name" value="MenaQ_synth_MenD"/>
</dbReference>
<dbReference type="Gene3D" id="3.40.50.1220">
    <property type="entry name" value="TPP-binding domain"/>
    <property type="match status" value="1"/>
</dbReference>
<evidence type="ECO:0000256" key="5">
    <source>
        <dbReference type="ARBA" id="ARBA00023211"/>
    </source>
</evidence>
<sequence>MSAADPATTALFLGAFFDELTRWGVYDVVVSPGSRSTPLAMTAYELSRRAPERLRLFVDVDERGAAFFALGMAKASGRPAAVICTSGTAVANYYPAVMEAKSSRVPLVVLTGDRPPRLQELGAPQTCDQLKAFGDHVRAFRQMPLPTADAAALAFARQAAREAVIAAGGGAAEAAESRIAGACLGGPVHLNFPFDEPLKPDFSVEGLFEAGRRPNVSRETFVPVSQQLAPDAIARVAELLAGRRALALAGEGTCATDAEARDVLAWAHAFNLPLLADPLSGLRRFDDALVIDNYDSLLSVGGEAPDELIPEVIVRFGRYPVSKKATQFTAACGALQVVVDPLETRDCNAATDVYVPCEPVAFARSLCAAAPAEASISCEFADTWTAANDAARERIVAAGNQEEGFEGSFVRRILELAPEESCLFAANSMSIRALDTFYLKGEKRLTVLCNRGLNGIDGTTSTALGAAQSFAQTTFLTGDLTLLHDLNALALQRELRVQRAAGGSAPSIIIVLLNNNGGAIFDMLPQKSEDAYFERLFLTPQDVNFEAAAQAFAVRYQRTRSLAEFDAAYKNALGTPGITLIEVPIPLQGLKSRYAPCW</sequence>
<protein>
    <recommendedName>
        <fullName evidence="6">2-succinyl-5-enolpyruvyl-6-hydroxy-3-cyclohexene-1-carboxylate synthase</fullName>
        <shortName evidence="6">SEPHCHC synthase</shortName>
        <ecNumber evidence="6">2.2.1.9</ecNumber>
    </recommendedName>
    <alternativeName>
        <fullName evidence="6">Menaquinone biosynthesis protein MenD</fullName>
    </alternativeName>
</protein>
<keyword evidence="6" id="KW-0474">Menaquinone biosynthesis</keyword>
<evidence type="ECO:0000313" key="10">
    <source>
        <dbReference type="Proteomes" id="UP001232750"/>
    </source>
</evidence>
<feature type="domain" description="Thiamine pyrophosphate enzyme N-terminal TPP-binding" evidence="8">
    <location>
        <begin position="15"/>
        <end position="131"/>
    </location>
</feature>
<evidence type="ECO:0000256" key="4">
    <source>
        <dbReference type="ARBA" id="ARBA00023052"/>
    </source>
</evidence>
<accession>A0ABT7DKT0</accession>
<dbReference type="PIRSF" id="PIRSF004983">
    <property type="entry name" value="MenD"/>
    <property type="match status" value="1"/>
</dbReference>
<comment type="subunit">
    <text evidence="6">Homodimer.</text>
</comment>
<evidence type="ECO:0000313" key="9">
    <source>
        <dbReference type="EMBL" id="MDJ1650134.1"/>
    </source>
</evidence>
<gene>
    <name evidence="6 9" type="primary">menD</name>
    <name evidence="9" type="ORF">QNJ86_04935</name>
</gene>
<comment type="caution">
    <text evidence="9">The sequence shown here is derived from an EMBL/GenBank/DDBJ whole genome shotgun (WGS) entry which is preliminary data.</text>
</comment>
<evidence type="ECO:0000259" key="7">
    <source>
        <dbReference type="Pfam" id="PF02775"/>
    </source>
</evidence>
<keyword evidence="3 6" id="KW-0460">Magnesium</keyword>
<keyword evidence="2 6" id="KW-0479">Metal-binding</keyword>
<dbReference type="Proteomes" id="UP001232750">
    <property type="component" value="Unassembled WGS sequence"/>
</dbReference>
<dbReference type="PANTHER" id="PTHR42916">
    <property type="entry name" value="2-SUCCINYL-5-ENOLPYRUVYL-6-HYDROXY-3-CYCLOHEXENE-1-CARBOXYLATE SYNTHASE"/>
    <property type="match status" value="1"/>
</dbReference>
<comment type="cofactor">
    <cofactor evidence="6">
        <name>Mg(2+)</name>
        <dbReference type="ChEBI" id="CHEBI:18420"/>
    </cofactor>
    <cofactor evidence="6">
        <name>Mn(2+)</name>
        <dbReference type="ChEBI" id="CHEBI:29035"/>
    </cofactor>
</comment>
<comment type="similarity">
    <text evidence="6">Belongs to the TPP enzyme family. MenD subfamily.</text>
</comment>
<dbReference type="InterPro" id="IPR029061">
    <property type="entry name" value="THDP-binding"/>
</dbReference>
<keyword evidence="5 6" id="KW-0464">Manganese</keyword>
<comment type="pathway">
    <text evidence="6">Quinol/quinone metabolism; menaquinone biosynthesis.</text>
</comment>
<dbReference type="EMBL" id="JASJEU010000008">
    <property type="protein sequence ID" value="MDJ1650134.1"/>
    <property type="molecule type" value="Genomic_DNA"/>
</dbReference>